<dbReference type="PROSITE" id="PS50110">
    <property type="entry name" value="RESPONSE_REGULATORY"/>
    <property type="match status" value="1"/>
</dbReference>
<dbReference type="InterPro" id="IPR011006">
    <property type="entry name" value="CheY-like_superfamily"/>
</dbReference>
<protein>
    <submittedName>
        <fullName evidence="3">Response regulator</fullName>
    </submittedName>
</protein>
<accession>A0ABU3CCR3</accession>
<dbReference type="Gene3D" id="3.40.50.2300">
    <property type="match status" value="1"/>
</dbReference>
<evidence type="ECO:0000256" key="1">
    <source>
        <dbReference type="PROSITE-ProRule" id="PRU00169"/>
    </source>
</evidence>
<proteinExistence type="predicted"/>
<dbReference type="SUPFAM" id="SSF52172">
    <property type="entry name" value="CheY-like"/>
    <property type="match status" value="1"/>
</dbReference>
<comment type="caution">
    <text evidence="3">The sequence shown here is derived from an EMBL/GenBank/DDBJ whole genome shotgun (WGS) entry which is preliminary data.</text>
</comment>
<feature type="domain" description="Response regulatory" evidence="2">
    <location>
        <begin position="5"/>
        <end position="128"/>
    </location>
</feature>
<feature type="modified residue" description="4-aspartylphosphate" evidence="1">
    <location>
        <position position="60"/>
    </location>
</feature>
<dbReference type="InterPro" id="IPR001789">
    <property type="entry name" value="Sig_transdc_resp-reg_receiver"/>
</dbReference>
<reference evidence="3 4" key="1">
    <citation type="submission" date="2023-09" db="EMBL/GenBank/DDBJ databases">
        <authorList>
            <person name="Rey-Velasco X."/>
        </authorList>
    </citation>
    <scope>NUCLEOTIDE SEQUENCE [LARGE SCALE GENOMIC DNA]</scope>
    <source>
        <strain evidence="3 4">F363</strain>
    </source>
</reference>
<sequence length="129" mass="14699">MHFDRILMIDDEPIINAIQTASVKAHFPDNEIVKITSPIEALKYIKELNAAGEKLLIFLDLNMPVLSAKDVLDELDKIDFEEPPVIFILTFSQDPAEREEVAQHEYVKALLMKPINKEKINEITGLLDN</sequence>
<dbReference type="Proteomes" id="UP001262889">
    <property type="component" value="Unassembled WGS sequence"/>
</dbReference>
<evidence type="ECO:0000259" key="2">
    <source>
        <dbReference type="PROSITE" id="PS50110"/>
    </source>
</evidence>
<evidence type="ECO:0000313" key="3">
    <source>
        <dbReference type="EMBL" id="MDT0643825.1"/>
    </source>
</evidence>
<dbReference type="Pfam" id="PF00072">
    <property type="entry name" value="Response_reg"/>
    <property type="match status" value="1"/>
</dbReference>
<dbReference type="EMBL" id="JAVRHQ010000017">
    <property type="protein sequence ID" value="MDT0643825.1"/>
    <property type="molecule type" value="Genomic_DNA"/>
</dbReference>
<gene>
    <name evidence="3" type="ORF">RM553_13375</name>
</gene>
<dbReference type="RefSeq" id="WP_311535445.1">
    <property type="nucleotide sequence ID" value="NZ_JAVRHQ010000017.1"/>
</dbReference>
<keyword evidence="4" id="KW-1185">Reference proteome</keyword>
<evidence type="ECO:0000313" key="4">
    <source>
        <dbReference type="Proteomes" id="UP001262889"/>
    </source>
</evidence>
<organism evidence="3 4">
    <name type="scientific">Autumnicola tepida</name>
    <dbReference type="NCBI Taxonomy" id="3075595"/>
    <lineage>
        <taxon>Bacteria</taxon>
        <taxon>Pseudomonadati</taxon>
        <taxon>Bacteroidota</taxon>
        <taxon>Flavobacteriia</taxon>
        <taxon>Flavobacteriales</taxon>
        <taxon>Flavobacteriaceae</taxon>
        <taxon>Autumnicola</taxon>
    </lineage>
</organism>
<name>A0ABU3CCR3_9FLAO</name>
<keyword evidence="1" id="KW-0597">Phosphoprotein</keyword>